<comment type="caution">
    <text evidence="2">The sequence shown here is derived from an EMBL/GenBank/DDBJ whole genome shotgun (WGS) entry which is preliminary data.</text>
</comment>
<dbReference type="EMBL" id="JARK01000256">
    <property type="protein sequence ID" value="EYC39440.1"/>
    <property type="molecule type" value="Genomic_DNA"/>
</dbReference>
<proteinExistence type="predicted"/>
<dbReference type="AlphaFoldDB" id="A0A016WIG4"/>
<accession>A0A016WIG4</accession>
<keyword evidence="3" id="KW-1185">Reference proteome</keyword>
<evidence type="ECO:0000313" key="2">
    <source>
        <dbReference type="EMBL" id="EYC39440.1"/>
    </source>
</evidence>
<evidence type="ECO:0000256" key="1">
    <source>
        <dbReference type="SAM" id="MobiDB-lite"/>
    </source>
</evidence>
<evidence type="ECO:0000313" key="3">
    <source>
        <dbReference type="Proteomes" id="UP000024635"/>
    </source>
</evidence>
<sequence>MRSRHIALSFSPSSSYFSSNPAESKQEKTCCMESRRIGETMEQIDVKTQIVERVVDQLQITCGKYYDSVGLYVSSSYI</sequence>
<feature type="compositionally biased region" description="Low complexity" evidence="1">
    <location>
        <begin position="9"/>
        <end position="19"/>
    </location>
</feature>
<gene>
    <name evidence="2" type="primary">Acey_s0656.g1220</name>
    <name evidence="2" type="ORF">Y032_0656g1220</name>
</gene>
<name>A0A016WIG4_9BILA</name>
<dbReference type="Proteomes" id="UP000024635">
    <property type="component" value="Unassembled WGS sequence"/>
</dbReference>
<dbReference type="OrthoDB" id="10439082at2759"/>
<organism evidence="2 3">
    <name type="scientific">Ancylostoma ceylanicum</name>
    <dbReference type="NCBI Taxonomy" id="53326"/>
    <lineage>
        <taxon>Eukaryota</taxon>
        <taxon>Metazoa</taxon>
        <taxon>Ecdysozoa</taxon>
        <taxon>Nematoda</taxon>
        <taxon>Chromadorea</taxon>
        <taxon>Rhabditida</taxon>
        <taxon>Rhabditina</taxon>
        <taxon>Rhabditomorpha</taxon>
        <taxon>Strongyloidea</taxon>
        <taxon>Ancylostomatidae</taxon>
        <taxon>Ancylostomatinae</taxon>
        <taxon>Ancylostoma</taxon>
    </lineage>
</organism>
<reference evidence="3" key="1">
    <citation type="journal article" date="2015" name="Nat. Genet.">
        <title>The genome and transcriptome of the zoonotic hookworm Ancylostoma ceylanicum identify infection-specific gene families.</title>
        <authorList>
            <person name="Schwarz E.M."/>
            <person name="Hu Y."/>
            <person name="Antoshechkin I."/>
            <person name="Miller M.M."/>
            <person name="Sternberg P.W."/>
            <person name="Aroian R.V."/>
        </authorList>
    </citation>
    <scope>NUCLEOTIDE SEQUENCE</scope>
    <source>
        <strain evidence="3">HY135</strain>
    </source>
</reference>
<feature type="region of interest" description="Disordered" evidence="1">
    <location>
        <begin position="1"/>
        <end position="25"/>
    </location>
</feature>
<protein>
    <submittedName>
        <fullName evidence="2">Uncharacterized protein</fullName>
    </submittedName>
</protein>